<keyword evidence="2" id="KW-0732">Signal</keyword>
<keyword evidence="5" id="KW-1185">Reference proteome</keyword>
<reference evidence="4" key="1">
    <citation type="submission" date="2023-10" db="EMBL/GenBank/DDBJ databases">
        <title>Genome assembly of Pristionchus species.</title>
        <authorList>
            <person name="Yoshida K."/>
            <person name="Sommer R.J."/>
        </authorList>
    </citation>
    <scope>NUCLEOTIDE SEQUENCE</scope>
    <source>
        <strain evidence="4">RS0144</strain>
    </source>
</reference>
<dbReference type="Proteomes" id="UP001432027">
    <property type="component" value="Unassembled WGS sequence"/>
</dbReference>
<feature type="signal peptide" evidence="2">
    <location>
        <begin position="1"/>
        <end position="22"/>
    </location>
</feature>
<name>A0AAV5S6P3_9BILA</name>
<evidence type="ECO:0000313" key="4">
    <source>
        <dbReference type="EMBL" id="GMS78108.1"/>
    </source>
</evidence>
<dbReference type="Gene3D" id="1.10.533.30">
    <property type="entry name" value="Nematode polyprotein allergen ABA-1"/>
    <property type="match status" value="11"/>
</dbReference>
<feature type="domain" description="Polyprotein allergen nematode" evidence="3">
    <location>
        <begin position="563"/>
        <end position="680"/>
    </location>
</feature>
<dbReference type="Pfam" id="PF16469">
    <property type="entry name" value="NPA"/>
    <property type="match status" value="11"/>
</dbReference>
<feature type="domain" description="Polyprotein allergen nematode" evidence="3">
    <location>
        <begin position="305"/>
        <end position="419"/>
    </location>
</feature>
<evidence type="ECO:0000313" key="5">
    <source>
        <dbReference type="Proteomes" id="UP001432027"/>
    </source>
</evidence>
<organism evidence="4 5">
    <name type="scientific">Pristionchus entomophagus</name>
    <dbReference type="NCBI Taxonomy" id="358040"/>
    <lineage>
        <taxon>Eukaryota</taxon>
        <taxon>Metazoa</taxon>
        <taxon>Ecdysozoa</taxon>
        <taxon>Nematoda</taxon>
        <taxon>Chromadorea</taxon>
        <taxon>Rhabditida</taxon>
        <taxon>Rhabditina</taxon>
        <taxon>Diplogasteromorpha</taxon>
        <taxon>Diplogasteroidea</taxon>
        <taxon>Neodiplogasteridae</taxon>
        <taxon>Pristionchus</taxon>
    </lineage>
</organism>
<feature type="domain" description="Polyprotein allergen nematode" evidence="3">
    <location>
        <begin position="951"/>
        <end position="1071"/>
    </location>
</feature>
<evidence type="ECO:0000256" key="2">
    <source>
        <dbReference type="SAM" id="SignalP"/>
    </source>
</evidence>
<dbReference type="InterPro" id="IPR038289">
    <property type="entry name" value="DVA-1_sf"/>
</dbReference>
<feature type="domain" description="Polyprotein allergen nematode" evidence="3">
    <location>
        <begin position="33"/>
        <end position="145"/>
    </location>
</feature>
<feature type="domain" description="Polyprotein allergen nematode" evidence="3">
    <location>
        <begin position="156"/>
        <end position="275"/>
    </location>
</feature>
<dbReference type="InterPro" id="IPR032487">
    <property type="entry name" value="ABA-1_nematode"/>
</dbReference>
<feature type="domain" description="Polyprotein allergen nematode" evidence="3">
    <location>
        <begin position="1082"/>
        <end position="1202"/>
    </location>
</feature>
<dbReference type="EMBL" id="BTSX01000001">
    <property type="protein sequence ID" value="GMS78108.1"/>
    <property type="molecule type" value="Genomic_DNA"/>
</dbReference>
<evidence type="ECO:0000256" key="1">
    <source>
        <dbReference type="SAM" id="Coils"/>
    </source>
</evidence>
<accession>A0AAV5S6P3</accession>
<keyword evidence="1" id="KW-0175">Coiled coil</keyword>
<evidence type="ECO:0000259" key="3">
    <source>
        <dbReference type="Pfam" id="PF16469"/>
    </source>
</evidence>
<feature type="chain" id="PRO_5043842861" description="Polyprotein allergen nematode domain-containing protein" evidence="2">
    <location>
        <begin position="23"/>
        <end position="1466"/>
    </location>
</feature>
<gene>
    <name evidence="4" type="ORF">PENTCL1PPCAC_283</name>
</gene>
<feature type="domain" description="Polyprotein allergen nematode" evidence="3">
    <location>
        <begin position="694"/>
        <end position="810"/>
    </location>
</feature>
<sequence length="1466" mass="169076">AILHVEMRRLILLSLLAALACARYVDNVREKRDIEAHDWLTEAQKSELKALKESADGASLKKRTMELYELLPAAEKEKWNGKYKEMCVAWIKEVATEEETENYKKWKAEGKMEEITSQYKKLKERLSEHKRKDVELWENECWSLWKDEFPASRGRRSVMDLAEEKLAFLGAEKIAELKALKESGANDDVIRDKVVSWTLEHWKSSDSKVSTADFVKKCYGWIKDVTQAEEYAAFEKLHHTDHEACRAKVKEFLARLPAEKQSQVEKSLPLCDAIWYKQHQEEHGAHEHEHHAHKHHVKRHLNTMHIEKYMGWLSQEQKDEIKKMEAGGESYETLLAKMKGWYDALESRKKSEVREDFKDKCAGWVFAKTTETEQYDLQEFIQMGDKDGLLEYLKKIYARLTDDEKHEVDHTKDMCIAVWTTAPERKRRDHHHHEEYKEYFTWLTPEQAAEVKTLRDAEKHDEAYAKTNEFYGALAGDKKTEATEKLKGACKHFFKNSFGEAAVEEIKNMKESGSSMDDIAKKVEEFIGKVTDEKKKEVATRASVNCKKVFSASRRRRDQPDQHEEYKPYFTWLTAEQGAEIKALRDAEKHDEAYAKTNEFYGALEGDKKTEATEKLKGACKHFFKSSFGDAAVEEIKNMKESGSSMDDITKKVDEFIGKVTDDEKKAAAMRVTANCKKVFSASRRRRDHHDEYAAYKEYFTWLTPDQVAEVKKLREAGDEDGANKKVHEFYDALTGDKKTEATEKLKGACKHFFKDTFGEAAVEEFKAMKESGSSVEDITKKVEELVGKITDEKKKATATKATVNCKKMFSASRKRREHQDEYAAYHQYFTWLTPDQAAEVKKLKEAGDDEGINTKVHEYYAALSGDKKTEATEKLKGSCRHYFKDTFGEAAVEEFKAFKESGTSVEDIAKKVDELVGKITDEKKQVVAARAAVNCKKLFGASRKRREHNHNIDEAMTEFLPWLSDEQKAELKGLKESGAEEKIGEKIMEYFDSVDASKKDEARTKLQAGCKHFLKHLIGDAAAEEMKALKETGATDIDMAKKLEEIISKMPEGVDKTKAIGMSKNCKKVYGVASRKRRHEHSLEEGFTEFLPWITDDQKMELKNMKEAGAEEKMGDKIMEYFDSVDASKKDEARSKLQAGCRHYLKDLLGDVVAGEMKQMHEAGSSPAEMAKKLDQIIGNMDDGEKKAKATRLSKNCRKVYGVEARKRRNTYGEYDERYQKYYNWLKDEQRDELAELQDSGEDDVLLDKISQYFKDLEEAKKEEARGQLKMGCRMRMRDLLGEERSEEIRRMKDEGATKGKMLDKVAQFVEAMEEGTEKERARRSYRHCAKILGRQRREAEKPFNLAEHTAWLKPEQRNELNSIIRSQQLSSDDIYGKLFEYLNELEEDEKVAATMKMRAACRYWRESFIGRSQSEKLKQMKQTGKKWSDIEHTMDGMIAAIEDASVRSKAQAAIGACKHLWINR</sequence>
<feature type="domain" description="Polyprotein allergen nematode" evidence="3">
    <location>
        <begin position="1215"/>
        <end position="1333"/>
    </location>
</feature>
<proteinExistence type="predicted"/>
<comment type="caution">
    <text evidence="4">The sequence shown here is derived from an EMBL/GenBank/DDBJ whole genome shotgun (WGS) entry which is preliminary data.</text>
</comment>
<feature type="coiled-coil region" evidence="1">
    <location>
        <begin position="105"/>
        <end position="132"/>
    </location>
</feature>
<protein>
    <recommendedName>
        <fullName evidence="3">Polyprotein allergen nematode domain-containing protein</fullName>
    </recommendedName>
</protein>
<feature type="domain" description="Polyprotein allergen nematode" evidence="3">
    <location>
        <begin position="1347"/>
        <end position="1463"/>
    </location>
</feature>
<feature type="domain" description="Polyprotein allergen nematode" evidence="3">
    <location>
        <begin position="824"/>
        <end position="940"/>
    </location>
</feature>
<feature type="domain" description="Polyprotein allergen nematode" evidence="3">
    <location>
        <begin position="430"/>
        <end position="550"/>
    </location>
</feature>
<feature type="non-terminal residue" evidence="4">
    <location>
        <position position="1"/>
    </location>
</feature>